<protein>
    <submittedName>
        <fullName evidence="6">TetR/AcrR family transcriptional regulator</fullName>
    </submittedName>
</protein>
<gene>
    <name evidence="6" type="ORF">GCM10009776_08650</name>
</gene>
<evidence type="ECO:0000256" key="4">
    <source>
        <dbReference type="PROSITE-ProRule" id="PRU00335"/>
    </source>
</evidence>
<evidence type="ECO:0000259" key="5">
    <source>
        <dbReference type="PROSITE" id="PS50977"/>
    </source>
</evidence>
<comment type="caution">
    <text evidence="6">The sequence shown here is derived from an EMBL/GenBank/DDBJ whole genome shotgun (WGS) entry which is preliminary data.</text>
</comment>
<dbReference type="Pfam" id="PF00440">
    <property type="entry name" value="TetR_N"/>
    <property type="match status" value="1"/>
</dbReference>
<evidence type="ECO:0000256" key="1">
    <source>
        <dbReference type="ARBA" id="ARBA00023015"/>
    </source>
</evidence>
<dbReference type="InterPro" id="IPR009057">
    <property type="entry name" value="Homeodomain-like_sf"/>
</dbReference>
<keyword evidence="3" id="KW-0804">Transcription</keyword>
<evidence type="ECO:0000256" key="2">
    <source>
        <dbReference type="ARBA" id="ARBA00023125"/>
    </source>
</evidence>
<dbReference type="PANTHER" id="PTHR30055">
    <property type="entry name" value="HTH-TYPE TRANSCRIPTIONAL REGULATOR RUTR"/>
    <property type="match status" value="1"/>
</dbReference>
<dbReference type="SUPFAM" id="SSF46689">
    <property type="entry name" value="Homeodomain-like"/>
    <property type="match status" value="1"/>
</dbReference>
<evidence type="ECO:0000313" key="7">
    <source>
        <dbReference type="Proteomes" id="UP001499933"/>
    </source>
</evidence>
<dbReference type="EMBL" id="BAAAOG010000001">
    <property type="protein sequence ID" value="GAA1948873.1"/>
    <property type="molecule type" value="Genomic_DNA"/>
</dbReference>
<accession>A0ABP5BQV3</accession>
<feature type="domain" description="HTH tetR-type" evidence="5">
    <location>
        <begin position="6"/>
        <end position="65"/>
    </location>
</feature>
<keyword evidence="1" id="KW-0805">Transcription regulation</keyword>
<dbReference type="PANTHER" id="PTHR30055:SF234">
    <property type="entry name" value="HTH-TYPE TRANSCRIPTIONAL REGULATOR BETI"/>
    <property type="match status" value="1"/>
</dbReference>
<proteinExistence type="predicted"/>
<keyword evidence="2 4" id="KW-0238">DNA-binding</keyword>
<dbReference type="Gene3D" id="1.10.357.10">
    <property type="entry name" value="Tetracycline Repressor, domain 2"/>
    <property type="match status" value="1"/>
</dbReference>
<dbReference type="RefSeq" id="WP_344091530.1">
    <property type="nucleotide sequence ID" value="NZ_BAAAOG010000001.1"/>
</dbReference>
<sequence length="209" mass="22873">MRADAEANRERVLDAAAEVFVEHGIEAPFNLIAERAGVGKGTLYRHFIDREALMQGLADRLQRRYAEIAEAAESAATGWDGLAIYLDGVTAMYFDTPWVVVSRARARRVASTNGRAEQDFRVVLERAWAEGSLRSDVDLTDLAFVTSALGGLARLPEPLRSVIVGRMRGILFDGLRAEGSPRPPLGGKPLDLEQFRGYLAEQVGETSGQ</sequence>
<evidence type="ECO:0000313" key="6">
    <source>
        <dbReference type="EMBL" id="GAA1948873.1"/>
    </source>
</evidence>
<dbReference type="InterPro" id="IPR001647">
    <property type="entry name" value="HTH_TetR"/>
</dbReference>
<dbReference type="Proteomes" id="UP001499933">
    <property type="component" value="Unassembled WGS sequence"/>
</dbReference>
<feature type="DNA-binding region" description="H-T-H motif" evidence="4">
    <location>
        <begin position="28"/>
        <end position="47"/>
    </location>
</feature>
<evidence type="ECO:0000256" key="3">
    <source>
        <dbReference type="ARBA" id="ARBA00023163"/>
    </source>
</evidence>
<dbReference type="PRINTS" id="PR00455">
    <property type="entry name" value="HTHTETR"/>
</dbReference>
<name>A0ABP5BQV3_9MICO</name>
<dbReference type="InterPro" id="IPR050109">
    <property type="entry name" value="HTH-type_TetR-like_transc_reg"/>
</dbReference>
<dbReference type="SUPFAM" id="SSF48498">
    <property type="entry name" value="Tetracyclin repressor-like, C-terminal domain"/>
    <property type="match status" value="1"/>
</dbReference>
<dbReference type="PROSITE" id="PS50977">
    <property type="entry name" value="HTH_TETR_2"/>
    <property type="match status" value="1"/>
</dbReference>
<dbReference type="InterPro" id="IPR036271">
    <property type="entry name" value="Tet_transcr_reg_TetR-rel_C_sf"/>
</dbReference>
<keyword evidence="7" id="KW-1185">Reference proteome</keyword>
<organism evidence="6 7">
    <name type="scientific">Microbacterium deminutum</name>
    <dbReference type="NCBI Taxonomy" id="344164"/>
    <lineage>
        <taxon>Bacteria</taxon>
        <taxon>Bacillati</taxon>
        <taxon>Actinomycetota</taxon>
        <taxon>Actinomycetes</taxon>
        <taxon>Micrococcales</taxon>
        <taxon>Microbacteriaceae</taxon>
        <taxon>Microbacterium</taxon>
    </lineage>
</organism>
<reference evidence="7" key="1">
    <citation type="journal article" date="2019" name="Int. J. Syst. Evol. Microbiol.">
        <title>The Global Catalogue of Microorganisms (GCM) 10K type strain sequencing project: providing services to taxonomists for standard genome sequencing and annotation.</title>
        <authorList>
            <consortium name="The Broad Institute Genomics Platform"/>
            <consortium name="The Broad Institute Genome Sequencing Center for Infectious Disease"/>
            <person name="Wu L."/>
            <person name="Ma J."/>
        </authorList>
    </citation>
    <scope>NUCLEOTIDE SEQUENCE [LARGE SCALE GENOMIC DNA]</scope>
    <source>
        <strain evidence="7">JCM 14901</strain>
    </source>
</reference>